<feature type="region of interest" description="Disordered" evidence="1">
    <location>
        <begin position="315"/>
        <end position="355"/>
    </location>
</feature>
<organism evidence="2 3">
    <name type="scientific">Pocillopora damicornis</name>
    <name type="common">Cauliflower coral</name>
    <name type="synonym">Millepora damicornis</name>
    <dbReference type="NCBI Taxonomy" id="46731"/>
    <lineage>
        <taxon>Eukaryota</taxon>
        <taxon>Metazoa</taxon>
        <taxon>Cnidaria</taxon>
        <taxon>Anthozoa</taxon>
        <taxon>Hexacorallia</taxon>
        <taxon>Scleractinia</taxon>
        <taxon>Astrocoeniina</taxon>
        <taxon>Pocilloporidae</taxon>
        <taxon>Pocillopora</taxon>
    </lineage>
</organism>
<evidence type="ECO:0000313" key="3">
    <source>
        <dbReference type="Proteomes" id="UP000275408"/>
    </source>
</evidence>
<name>A0A3M6U6R0_POCDA</name>
<reference evidence="2 3" key="1">
    <citation type="journal article" date="2018" name="Sci. Rep.">
        <title>Comparative analysis of the Pocillopora damicornis genome highlights role of immune system in coral evolution.</title>
        <authorList>
            <person name="Cunning R."/>
            <person name="Bay R.A."/>
            <person name="Gillette P."/>
            <person name="Baker A.C."/>
            <person name="Traylor-Knowles N."/>
        </authorList>
    </citation>
    <scope>NUCLEOTIDE SEQUENCE [LARGE SCALE GENOMIC DNA]</scope>
    <source>
        <strain evidence="2">RSMAS</strain>
        <tissue evidence="2">Whole animal</tissue>
    </source>
</reference>
<evidence type="ECO:0000313" key="2">
    <source>
        <dbReference type="EMBL" id="RMX49382.1"/>
    </source>
</evidence>
<dbReference type="AlphaFoldDB" id="A0A3M6U6R0"/>
<protein>
    <submittedName>
        <fullName evidence="2">Uncharacterized protein</fullName>
    </submittedName>
</protein>
<keyword evidence="3" id="KW-1185">Reference proteome</keyword>
<accession>A0A3M6U6R0</accession>
<dbReference type="EMBL" id="RCHS01002146">
    <property type="protein sequence ID" value="RMX49382.1"/>
    <property type="molecule type" value="Genomic_DNA"/>
</dbReference>
<dbReference type="OMA" id="CRHRTQE"/>
<sequence length="465" mass="51745">METADDPNVEAGSKERDLIEKLLDSSESSAEEDFDRVVFSSSWDEVACGWKHTAPNVRYISSADRKKKTKDKYWRSSPDSESHYAKVKRLAGMITNSNSNVNSVTEINKVKAGGTWPGNKTVRTNMRNFQNADVLSYDNPCWRYIIDPRTLEYVERTPLQVLRNMTTSHKYPNQTLVLENGGMITFQETSNGSISISDPAQTFDRRLVENLDLKGEYSVNKGRFPFSFEPSVRVPLITQYRTEDHKIKVIHAVTARKENSVVSFCDLCQLGTQDIVKPSCKLEISTNSSTELKPLQKITPIQRQTADDSLLATKVLGSHSKRSDNSTCSKGSKKSKEQKVASQKRKFGPGGEGKLDWLPITRNTVGYPYPSTAVSQPHGKFPERPSGGFTKAFSLPKRNKKGKKLTLSEAANLVPSGGKLDDALKKLSQELDRKVEKGLSFSEPLLPSVSGTKLEVPALANMCDN</sequence>
<dbReference type="Proteomes" id="UP000275408">
    <property type="component" value="Unassembled WGS sequence"/>
</dbReference>
<proteinExistence type="predicted"/>
<gene>
    <name evidence="2" type="ORF">pdam_00018218</name>
</gene>
<comment type="caution">
    <text evidence="2">The sequence shown here is derived from an EMBL/GenBank/DDBJ whole genome shotgun (WGS) entry which is preliminary data.</text>
</comment>
<dbReference type="OrthoDB" id="5975501at2759"/>
<evidence type="ECO:0000256" key="1">
    <source>
        <dbReference type="SAM" id="MobiDB-lite"/>
    </source>
</evidence>